<proteinExistence type="predicted"/>
<gene>
    <name evidence="3" type="ORF">SBOR_8404</name>
</gene>
<reference evidence="3 4" key="1">
    <citation type="journal article" date="2014" name="Genome Announc.">
        <title>Draft genome sequence of Sclerotinia borealis, a psychrophilic plant pathogenic fungus.</title>
        <authorList>
            <person name="Mardanov A.V."/>
            <person name="Beletsky A.V."/>
            <person name="Kadnikov V.V."/>
            <person name="Ignatov A.N."/>
            <person name="Ravin N.V."/>
        </authorList>
    </citation>
    <scope>NUCLEOTIDE SEQUENCE [LARGE SCALE GENOMIC DNA]</scope>
    <source>
        <strain evidence="4">F-4157</strain>
    </source>
</reference>
<sequence>MSGRGAWKPMNPKNIIVRASVWIIGAIPFFTFAAMSIAGSATTTPGMQNVYIGQIAKVGTDGSKIGGLRFGYMGLCAYVGVEGSNGDTFKNTNGFQCIGKQYDQSPAEIAATLHVDSNIVQLGQKLQNDISMFMPMVALSLFLLGFLVDTFAWLFAGLGRPVGMAGTIAMPFLWAAVATSLGAAYTLTVSVNAINTVLGDSAVGCSANVHIEQGKTLEGLQWAAFGFSLLFALGIFMITRDTMYGFNIAPRAKSRGRRTEDVYPDAYSEQERSVSYER</sequence>
<comment type="caution">
    <text evidence="3">The sequence shown here is derived from an EMBL/GenBank/DDBJ whole genome shotgun (WGS) entry which is preliminary data.</text>
</comment>
<dbReference type="GO" id="GO:0016020">
    <property type="term" value="C:membrane"/>
    <property type="evidence" value="ECO:0007669"/>
    <property type="project" value="InterPro"/>
</dbReference>
<feature type="transmembrane region" description="Helical" evidence="2">
    <location>
        <begin position="132"/>
        <end position="156"/>
    </location>
</feature>
<feature type="compositionally biased region" description="Basic and acidic residues" evidence="1">
    <location>
        <begin position="269"/>
        <end position="278"/>
    </location>
</feature>
<accession>W9C333</accession>
<dbReference type="Proteomes" id="UP000019487">
    <property type="component" value="Unassembled WGS sequence"/>
</dbReference>
<organism evidence="3 4">
    <name type="scientific">Sclerotinia borealis (strain F-4128)</name>
    <dbReference type="NCBI Taxonomy" id="1432307"/>
    <lineage>
        <taxon>Eukaryota</taxon>
        <taxon>Fungi</taxon>
        <taxon>Dikarya</taxon>
        <taxon>Ascomycota</taxon>
        <taxon>Pezizomycotina</taxon>
        <taxon>Leotiomycetes</taxon>
        <taxon>Helotiales</taxon>
        <taxon>Sclerotiniaceae</taxon>
        <taxon>Sclerotinia</taxon>
    </lineage>
</organism>
<dbReference type="HOGENOM" id="CLU_1001707_0_0_1"/>
<keyword evidence="4" id="KW-1185">Reference proteome</keyword>
<dbReference type="Pfam" id="PF12351">
    <property type="entry name" value="Fig1"/>
    <property type="match status" value="1"/>
</dbReference>
<dbReference type="InterPro" id="IPR033481">
    <property type="entry name" value="Dni1/Fig1"/>
</dbReference>
<evidence type="ECO:0000256" key="1">
    <source>
        <dbReference type="SAM" id="MobiDB-lite"/>
    </source>
</evidence>
<keyword evidence="2" id="KW-1133">Transmembrane helix</keyword>
<protein>
    <submittedName>
        <fullName evidence="3">Uncharacterized protein</fullName>
    </submittedName>
</protein>
<keyword evidence="2" id="KW-0812">Transmembrane</keyword>
<dbReference type="OrthoDB" id="3524679at2759"/>
<dbReference type="STRING" id="1432307.W9C333"/>
<keyword evidence="2" id="KW-0472">Membrane</keyword>
<feature type="region of interest" description="Disordered" evidence="1">
    <location>
        <begin position="259"/>
        <end position="278"/>
    </location>
</feature>
<dbReference type="AlphaFoldDB" id="W9C333"/>
<evidence type="ECO:0000313" key="4">
    <source>
        <dbReference type="Proteomes" id="UP000019487"/>
    </source>
</evidence>
<evidence type="ECO:0000313" key="3">
    <source>
        <dbReference type="EMBL" id="ESZ91202.1"/>
    </source>
</evidence>
<feature type="transmembrane region" description="Helical" evidence="2">
    <location>
        <begin position="21"/>
        <end position="41"/>
    </location>
</feature>
<dbReference type="EMBL" id="AYSA01000527">
    <property type="protein sequence ID" value="ESZ91202.1"/>
    <property type="molecule type" value="Genomic_DNA"/>
</dbReference>
<feature type="transmembrane region" description="Helical" evidence="2">
    <location>
        <begin position="168"/>
        <end position="187"/>
    </location>
</feature>
<feature type="transmembrane region" description="Helical" evidence="2">
    <location>
        <begin position="219"/>
        <end position="238"/>
    </location>
</feature>
<evidence type="ECO:0000256" key="2">
    <source>
        <dbReference type="SAM" id="Phobius"/>
    </source>
</evidence>
<name>W9C333_SCLBF</name>